<dbReference type="InterPro" id="IPR023795">
    <property type="entry name" value="Serpin_CS"/>
</dbReference>
<dbReference type="SUPFAM" id="SSF56574">
    <property type="entry name" value="Serpins"/>
    <property type="match status" value="1"/>
</dbReference>
<evidence type="ECO:0000256" key="2">
    <source>
        <dbReference type="ARBA" id="ARBA00022900"/>
    </source>
</evidence>
<keyword evidence="4" id="KW-0732">Signal</keyword>
<dbReference type="InterPro" id="IPR000215">
    <property type="entry name" value="Serpin_fam"/>
</dbReference>
<dbReference type="PRINTS" id="PR00780">
    <property type="entry name" value="LEUSERPINII"/>
</dbReference>
<dbReference type="GO" id="GO:0005615">
    <property type="term" value="C:extracellular space"/>
    <property type="evidence" value="ECO:0007669"/>
    <property type="project" value="InterPro"/>
</dbReference>
<dbReference type="InterPro" id="IPR033835">
    <property type="entry name" value="PZI_serpin_dom"/>
</dbReference>
<dbReference type="InterPro" id="IPR042185">
    <property type="entry name" value="Serpin_sf_2"/>
</dbReference>
<dbReference type="PROSITE" id="PS00284">
    <property type="entry name" value="SERPIN"/>
    <property type="match status" value="1"/>
</dbReference>
<reference key="1">
    <citation type="journal article" date="2007" name="Nature">
        <title>The medaka draft genome and insights into vertebrate genome evolution.</title>
        <authorList>
            <person name="Kasahara M."/>
            <person name="Naruse K."/>
            <person name="Sasaki S."/>
            <person name="Nakatani Y."/>
            <person name="Qu W."/>
            <person name="Ahsan B."/>
            <person name="Yamada T."/>
            <person name="Nagayasu Y."/>
            <person name="Doi K."/>
            <person name="Kasai Y."/>
            <person name="Jindo T."/>
            <person name="Kobayashi D."/>
            <person name="Shimada A."/>
            <person name="Toyoda A."/>
            <person name="Kuroki Y."/>
            <person name="Fujiyama A."/>
            <person name="Sasaki T."/>
            <person name="Shimizu A."/>
            <person name="Asakawa S."/>
            <person name="Shimizu N."/>
            <person name="Hashimoto S."/>
            <person name="Yang J."/>
            <person name="Lee Y."/>
            <person name="Matsushima K."/>
            <person name="Sugano S."/>
            <person name="Sakaizumi M."/>
            <person name="Narita T."/>
            <person name="Ohishi K."/>
            <person name="Haga S."/>
            <person name="Ohta F."/>
            <person name="Nomoto H."/>
            <person name="Nogata K."/>
            <person name="Morishita T."/>
            <person name="Endo T."/>
            <person name="Shin-I T."/>
            <person name="Takeda H."/>
            <person name="Morishita S."/>
            <person name="Kohara Y."/>
        </authorList>
    </citation>
    <scope>NUCLEOTIDE SEQUENCE [LARGE SCALE GENOMIC DNA]</scope>
    <source>
        <strain>Hd-rR</strain>
    </source>
</reference>
<dbReference type="SMART" id="SM00093">
    <property type="entry name" value="SERPIN"/>
    <property type="match status" value="1"/>
</dbReference>
<dbReference type="InterPro" id="IPR036186">
    <property type="entry name" value="Serpin_sf"/>
</dbReference>
<dbReference type="GO" id="GO:0045861">
    <property type="term" value="P:negative regulation of proteolysis"/>
    <property type="evidence" value="ECO:0007669"/>
    <property type="project" value="UniProtKB-ARBA"/>
</dbReference>
<evidence type="ECO:0000313" key="6">
    <source>
        <dbReference type="Ensembl" id="ENSORLP00015006879.1"/>
    </source>
</evidence>
<keyword evidence="1" id="KW-0646">Protease inhibitor</keyword>
<dbReference type="GO" id="GO:0007596">
    <property type="term" value="P:blood coagulation"/>
    <property type="evidence" value="ECO:0007669"/>
    <property type="project" value="InterPro"/>
</dbReference>
<name>A0A3P9HGW8_ORYLA</name>
<proteinExistence type="inferred from homology"/>
<dbReference type="Ensembl" id="ENSORLT00015003461.1">
    <property type="protein sequence ID" value="ENSORLP00015006879.1"/>
    <property type="gene ID" value="ENSORLG00015007719.1"/>
</dbReference>
<accession>A0A3P9HGW8</accession>
<evidence type="ECO:0000313" key="7">
    <source>
        <dbReference type="Proteomes" id="UP000265200"/>
    </source>
</evidence>
<protein>
    <submittedName>
        <fullName evidence="6">Si:ch1073-416d2.3</fullName>
    </submittedName>
</protein>
<dbReference type="PANTHER" id="PTHR11461">
    <property type="entry name" value="SERINE PROTEASE INHIBITOR, SERPIN"/>
    <property type="match status" value="1"/>
</dbReference>
<reference evidence="6 7" key="2">
    <citation type="submission" date="2017-04" db="EMBL/GenBank/DDBJ databases">
        <title>CpG methylation of centromeres and impact of large insertions on vertebrate speciation.</title>
        <authorList>
            <person name="Ichikawa K."/>
            <person name="Yoshimura J."/>
            <person name="Morishita S."/>
        </authorList>
    </citation>
    <scope>NUCLEOTIDE SEQUENCE</scope>
    <source>
        <strain evidence="6 7">HSOK</strain>
    </source>
</reference>
<reference evidence="6" key="4">
    <citation type="submission" date="2025-09" db="UniProtKB">
        <authorList>
            <consortium name="Ensembl"/>
        </authorList>
    </citation>
    <scope>IDENTIFICATION</scope>
    <source>
        <strain evidence="6">HSOK</strain>
    </source>
</reference>
<evidence type="ECO:0000259" key="5">
    <source>
        <dbReference type="SMART" id="SM00093"/>
    </source>
</evidence>
<organism evidence="6 7">
    <name type="scientific">Oryzias latipes</name>
    <name type="common">Japanese rice fish</name>
    <name type="synonym">Japanese killifish</name>
    <dbReference type="NCBI Taxonomy" id="8090"/>
    <lineage>
        <taxon>Eukaryota</taxon>
        <taxon>Metazoa</taxon>
        <taxon>Chordata</taxon>
        <taxon>Craniata</taxon>
        <taxon>Vertebrata</taxon>
        <taxon>Euteleostomi</taxon>
        <taxon>Actinopterygii</taxon>
        <taxon>Neopterygii</taxon>
        <taxon>Teleostei</taxon>
        <taxon>Neoteleostei</taxon>
        <taxon>Acanthomorphata</taxon>
        <taxon>Ovalentaria</taxon>
        <taxon>Atherinomorphae</taxon>
        <taxon>Beloniformes</taxon>
        <taxon>Adrianichthyidae</taxon>
        <taxon>Oryziinae</taxon>
        <taxon>Oryzias</taxon>
    </lineage>
</organism>
<dbReference type="PANTHER" id="PTHR11461:SF191">
    <property type="entry name" value="PROTEIN Z-DEPENDENT PROTEASE INHIBITOR"/>
    <property type="match status" value="1"/>
</dbReference>
<evidence type="ECO:0000256" key="4">
    <source>
        <dbReference type="SAM" id="SignalP"/>
    </source>
</evidence>
<sequence>MVFNGIKMLVAFALTCMCFIVPVHQSLLPNATILDLSYKNMDFAMNLYRKIANYHDKNIFFSPLSVSTSFAALLMASDGITHKEILKVCNLEQFEMVDQPQLIPRLFQDLQENISRNGSLQLEQSMALFIRQRFEVEKTFQDNLKNFFQADINVLDFGNTKDSIKTINDYVRQKTANKVPEMISTLNAMTKLLLINTIFFQGAWQMPFNPNFTENAPFHIDNYNIVQVPMMFVEDKFYTMEDEPLGARVLKLPYKDGVSMLILLPNKKTDYTTIDNEITAQRFLSWIRNLEPMKLEVNMPKFKMERAYSLHNILPEMGMSSLFTDFANLTRLSKAQALRVSEVLHKAVIEVDEVGTTAAAATATGIIPYALPRRFTINRPFFFFIYHEETNALLFMGRVINPTKN</sequence>
<evidence type="ECO:0000256" key="3">
    <source>
        <dbReference type="RuleBase" id="RU000411"/>
    </source>
</evidence>
<dbReference type="Pfam" id="PF00079">
    <property type="entry name" value="Serpin"/>
    <property type="match status" value="1"/>
</dbReference>
<feature type="chain" id="PRO_5018312685" evidence="4">
    <location>
        <begin position="26"/>
        <end position="405"/>
    </location>
</feature>
<dbReference type="FunFam" id="2.30.39.10:FF:000035">
    <property type="entry name" value="Serine protease inhibitor (serpin) 16"/>
    <property type="match status" value="1"/>
</dbReference>
<feature type="domain" description="Serpin" evidence="5">
    <location>
        <begin position="45"/>
        <end position="402"/>
    </location>
</feature>
<dbReference type="Gene3D" id="2.30.39.10">
    <property type="entry name" value="Alpha-1-antitrypsin, domain 1"/>
    <property type="match status" value="1"/>
</dbReference>
<dbReference type="InterPro" id="IPR042178">
    <property type="entry name" value="Serpin_sf_1"/>
</dbReference>
<dbReference type="GO" id="GO:0004867">
    <property type="term" value="F:serine-type endopeptidase inhibitor activity"/>
    <property type="evidence" value="ECO:0007669"/>
    <property type="project" value="UniProtKB-KW"/>
</dbReference>
<comment type="similarity">
    <text evidence="3">Belongs to the serpin family.</text>
</comment>
<dbReference type="Gene3D" id="3.30.497.10">
    <property type="entry name" value="Antithrombin, subunit I, domain 2"/>
    <property type="match status" value="1"/>
</dbReference>
<keyword evidence="2" id="KW-0722">Serine protease inhibitor</keyword>
<dbReference type="InterPro" id="IPR023796">
    <property type="entry name" value="Serpin_dom"/>
</dbReference>
<dbReference type="FunFam" id="3.30.497.10:FF:000001">
    <property type="entry name" value="Serine protease inhibitor"/>
    <property type="match status" value="1"/>
</dbReference>
<dbReference type="CDD" id="cd02055">
    <property type="entry name" value="serpinA10_PZI"/>
    <property type="match status" value="1"/>
</dbReference>
<dbReference type="AlphaFoldDB" id="A0A3P9HGW8"/>
<feature type="signal peptide" evidence="4">
    <location>
        <begin position="1"/>
        <end position="25"/>
    </location>
</feature>
<reference evidence="6" key="3">
    <citation type="submission" date="2025-08" db="UniProtKB">
        <authorList>
            <consortium name="Ensembl"/>
        </authorList>
    </citation>
    <scope>IDENTIFICATION</scope>
    <source>
        <strain evidence="6">HSOK</strain>
    </source>
</reference>
<evidence type="ECO:0000256" key="1">
    <source>
        <dbReference type="ARBA" id="ARBA00022690"/>
    </source>
</evidence>
<dbReference type="Proteomes" id="UP000265200">
    <property type="component" value="Chromosome 22"/>
</dbReference>
<dbReference type="GO" id="GO:0030195">
    <property type="term" value="P:negative regulation of blood coagulation"/>
    <property type="evidence" value="ECO:0007669"/>
    <property type="project" value="UniProtKB-ARBA"/>
</dbReference>